<keyword evidence="2" id="KW-0393">Immunoglobulin domain</keyword>
<evidence type="ECO:0000256" key="4">
    <source>
        <dbReference type="SAM" id="Phobius"/>
    </source>
</evidence>
<feature type="signal peptide" evidence="5">
    <location>
        <begin position="1"/>
        <end position="26"/>
    </location>
</feature>
<dbReference type="FunCoup" id="G3Q2L5">
    <property type="interactions" value="937"/>
</dbReference>
<evidence type="ECO:0000256" key="1">
    <source>
        <dbReference type="ARBA" id="ARBA00010890"/>
    </source>
</evidence>
<dbReference type="SUPFAM" id="SSF49265">
    <property type="entry name" value="Fibronectin type III"/>
    <property type="match status" value="2"/>
</dbReference>
<feature type="chain" id="PRO_5043904340" description="Fibronectin type-III domain-containing protein" evidence="5">
    <location>
        <begin position="27"/>
        <end position="424"/>
    </location>
</feature>
<keyword evidence="4" id="KW-1133">Transmembrane helix</keyword>
<dbReference type="eggNOG" id="ENOG502QPZB">
    <property type="taxonomic scope" value="Eukaryota"/>
</dbReference>
<dbReference type="PANTHER" id="PTHR48483">
    <property type="entry name" value="INTERLEUKIN-27 SUBUNIT BETA"/>
    <property type="match status" value="1"/>
</dbReference>
<reference evidence="8" key="3">
    <citation type="submission" date="2025-09" db="UniProtKB">
        <authorList>
            <consortium name="Ensembl"/>
        </authorList>
    </citation>
    <scope>IDENTIFICATION</scope>
</reference>
<feature type="domain" description="Ig-like" evidence="6">
    <location>
        <begin position="2"/>
        <end position="114"/>
    </location>
</feature>
<dbReference type="STRING" id="69293.ENSGACP00000024114"/>
<dbReference type="Bgee" id="ENSGACG00000018240">
    <property type="expression patterns" value="Expressed in liver and 13 other cell types or tissues"/>
</dbReference>
<feature type="region of interest" description="Disordered" evidence="3">
    <location>
        <begin position="53"/>
        <end position="73"/>
    </location>
</feature>
<evidence type="ECO:0000313" key="9">
    <source>
        <dbReference type="Proteomes" id="UP000007635"/>
    </source>
</evidence>
<evidence type="ECO:0000256" key="3">
    <source>
        <dbReference type="SAM" id="MobiDB-lite"/>
    </source>
</evidence>
<name>G3Q2L5_GASAC</name>
<dbReference type="Gene3D" id="2.60.40.10">
    <property type="entry name" value="Immunoglobulins"/>
    <property type="match status" value="2"/>
</dbReference>
<accession>G3Q2L5</accession>
<reference evidence="8 9" key="1">
    <citation type="journal article" date="2021" name="G3 (Bethesda)">
        <title>Improved contiguity of the threespine stickleback genome using long-read sequencing.</title>
        <authorList>
            <person name="Nath S."/>
            <person name="Shaw D.E."/>
            <person name="White M.A."/>
        </authorList>
    </citation>
    <scope>NUCLEOTIDE SEQUENCE [LARGE SCALE GENOMIC DNA]</scope>
    <source>
        <strain evidence="8 9">Lake Benthic</strain>
    </source>
</reference>
<evidence type="ECO:0000259" key="7">
    <source>
        <dbReference type="PROSITE" id="PS50853"/>
    </source>
</evidence>
<evidence type="ECO:0008006" key="10">
    <source>
        <dbReference type="Google" id="ProtNLM"/>
    </source>
</evidence>
<feature type="transmembrane region" description="Helical" evidence="4">
    <location>
        <begin position="374"/>
        <end position="400"/>
    </location>
</feature>
<dbReference type="PROSITE" id="PS50835">
    <property type="entry name" value="IG_LIKE"/>
    <property type="match status" value="1"/>
</dbReference>
<keyword evidence="5" id="KW-0732">Signal</keyword>
<dbReference type="Ensembl" id="ENSGACT00000024161.2">
    <property type="protein sequence ID" value="ENSGACP00000024114.2"/>
    <property type="gene ID" value="ENSGACG00000018240.2"/>
</dbReference>
<dbReference type="InParanoid" id="G3Q2L5"/>
<dbReference type="InterPro" id="IPR053073">
    <property type="entry name" value="IL11/IL27_subunit_beta"/>
</dbReference>
<dbReference type="PANTHER" id="PTHR48483:SF2">
    <property type="entry name" value="INTERLEUKIN-27 SUBUNIT BETA"/>
    <property type="match status" value="1"/>
</dbReference>
<evidence type="ECO:0000313" key="8">
    <source>
        <dbReference type="Ensembl" id="ENSGACP00000024114.2"/>
    </source>
</evidence>
<sequence length="424" mass="47999">MPGVLSSPVCLTVIWLLSWSLRLGRAQNQTDEASAVQYGHMQSNVTLACGKSQVSRTPMEEVEPSQGGSEEKDSMVPVTWRLDHSTVLPWHQVTSDGTLVLLHADHSAQGNYSCHDSRGLLLYFIRLRLGYPPGKLNVSCQVPNHTHVRCSWTERVKTFLPAEYNATFKGISQDQKPCVLDVAHKHCDVNHPSFWQTIHTLRITETNALGSETTSHRVTLYKQLQPNPPQSLMVEALKGHPKRLIVSWDYPVSWPLDDAFPLIFHIRYKPNGSMYWSEVLSLESPVVITDALAGHLHQVQIQARDDLISDSKWSEWSPLLLVRPWEAVYSTTESPEELQPEETFADNLFPFSTKPEISTPKSHNSVHPEDEGNLGFVILLVMLSVVILTIVLSLIFVVWVRQRRHDHITKQELTSMVKMKSMPI</sequence>
<evidence type="ECO:0000259" key="6">
    <source>
        <dbReference type="PROSITE" id="PS50835"/>
    </source>
</evidence>
<dbReference type="InterPro" id="IPR013783">
    <property type="entry name" value="Ig-like_fold"/>
</dbReference>
<dbReference type="InterPro" id="IPR003961">
    <property type="entry name" value="FN3_dom"/>
</dbReference>
<keyword evidence="4" id="KW-0812">Transmembrane</keyword>
<dbReference type="GeneTree" id="ENSGT00940000165521"/>
<reference evidence="8" key="2">
    <citation type="submission" date="2025-08" db="UniProtKB">
        <authorList>
            <consortium name="Ensembl"/>
        </authorList>
    </citation>
    <scope>IDENTIFICATION</scope>
</reference>
<feature type="domain" description="Fibronectin type-III" evidence="7">
    <location>
        <begin position="228"/>
        <end position="324"/>
    </location>
</feature>
<evidence type="ECO:0000256" key="5">
    <source>
        <dbReference type="SAM" id="SignalP"/>
    </source>
</evidence>
<dbReference type="InterPro" id="IPR036116">
    <property type="entry name" value="FN3_sf"/>
</dbReference>
<dbReference type="InterPro" id="IPR007110">
    <property type="entry name" value="Ig-like_dom"/>
</dbReference>
<dbReference type="OMA" id="WNFPSSW"/>
<keyword evidence="9" id="KW-1185">Reference proteome</keyword>
<dbReference type="AlphaFoldDB" id="G3Q2L5"/>
<comment type="similarity">
    <text evidence="1">Belongs to the type I cytokine receptor family. Type 3 subfamily.</text>
</comment>
<proteinExistence type="inferred from homology"/>
<dbReference type="Proteomes" id="UP000007635">
    <property type="component" value="Chromosome XIV"/>
</dbReference>
<organism evidence="8 9">
    <name type="scientific">Gasterosteus aculeatus aculeatus</name>
    <name type="common">three-spined stickleback</name>
    <dbReference type="NCBI Taxonomy" id="481459"/>
    <lineage>
        <taxon>Eukaryota</taxon>
        <taxon>Metazoa</taxon>
        <taxon>Chordata</taxon>
        <taxon>Craniata</taxon>
        <taxon>Vertebrata</taxon>
        <taxon>Euteleostomi</taxon>
        <taxon>Actinopterygii</taxon>
        <taxon>Neopterygii</taxon>
        <taxon>Teleostei</taxon>
        <taxon>Neoteleostei</taxon>
        <taxon>Acanthomorphata</taxon>
        <taxon>Eupercaria</taxon>
        <taxon>Perciformes</taxon>
        <taxon>Cottioidei</taxon>
        <taxon>Gasterosteales</taxon>
        <taxon>Gasterosteidae</taxon>
        <taxon>Gasterosteus</taxon>
    </lineage>
</organism>
<keyword evidence="4" id="KW-0472">Membrane</keyword>
<protein>
    <recommendedName>
        <fullName evidence="10">Fibronectin type-III domain-containing protein</fullName>
    </recommendedName>
</protein>
<evidence type="ECO:0000256" key="2">
    <source>
        <dbReference type="ARBA" id="ARBA00023319"/>
    </source>
</evidence>
<dbReference type="PROSITE" id="PS50853">
    <property type="entry name" value="FN3"/>
    <property type="match status" value="1"/>
</dbReference>